<dbReference type="AlphaFoldDB" id="M0MIG1"/>
<reference evidence="10 11" key="1">
    <citation type="journal article" date="2014" name="PLoS Genet.">
        <title>Phylogenetically driven sequencing of extremely halophilic archaea reveals strategies for static and dynamic osmo-response.</title>
        <authorList>
            <person name="Becker E.A."/>
            <person name="Seitzer P.M."/>
            <person name="Tritt A."/>
            <person name="Larsen D."/>
            <person name="Krusor M."/>
            <person name="Yao A.I."/>
            <person name="Wu D."/>
            <person name="Madern D."/>
            <person name="Eisen J.A."/>
            <person name="Darling A.E."/>
            <person name="Facciotti M.T."/>
        </authorList>
    </citation>
    <scope>NUCLEOTIDE SEQUENCE [LARGE SCALE GENOMIC DNA]</scope>
    <source>
        <strain evidence="10 11">DSM 5350</strain>
    </source>
</reference>
<feature type="transmembrane region" description="Helical" evidence="7">
    <location>
        <begin position="312"/>
        <end position="337"/>
    </location>
</feature>
<evidence type="ECO:0000256" key="1">
    <source>
        <dbReference type="ARBA" id="ARBA00004651"/>
    </source>
</evidence>
<feature type="compositionally biased region" description="Basic and acidic residues" evidence="6">
    <location>
        <begin position="232"/>
        <end position="249"/>
    </location>
</feature>
<organism evidence="10 11">
    <name type="scientific">Halococcus saccharolyticus DSM 5350</name>
    <dbReference type="NCBI Taxonomy" id="1227455"/>
    <lineage>
        <taxon>Archaea</taxon>
        <taxon>Methanobacteriati</taxon>
        <taxon>Methanobacteriota</taxon>
        <taxon>Stenosarchaea group</taxon>
        <taxon>Halobacteria</taxon>
        <taxon>Halobacteriales</taxon>
        <taxon>Halococcaceae</taxon>
        <taxon>Halococcus</taxon>
    </lineage>
</organism>
<dbReference type="PANTHER" id="PTHR36506">
    <property type="entry name" value="PREFLAGELLIN PEPTIDASE"/>
    <property type="match status" value="1"/>
</dbReference>
<comment type="caution">
    <text evidence="10">The sequence shown here is derived from an EMBL/GenBank/DDBJ whole genome shotgun (WGS) entry which is preliminary data.</text>
</comment>
<dbReference type="Gene3D" id="1.20.120.1220">
    <property type="match status" value="2"/>
</dbReference>
<dbReference type="Pfam" id="PF06847">
    <property type="entry name" value="Arc_PepC_II"/>
    <property type="match status" value="1"/>
</dbReference>
<evidence type="ECO:0000313" key="11">
    <source>
        <dbReference type="Proteomes" id="UP000011669"/>
    </source>
</evidence>
<dbReference type="Proteomes" id="UP000011669">
    <property type="component" value="Unassembled WGS sequence"/>
</dbReference>
<feature type="domain" description="Preflagellin peptidase C-terminal" evidence="9">
    <location>
        <begin position="290"/>
        <end position="329"/>
    </location>
</feature>
<feature type="domain" description="Prepilin type IV endopeptidase peptidase" evidence="8">
    <location>
        <begin position="11"/>
        <end position="144"/>
    </location>
</feature>
<keyword evidence="4 7" id="KW-1133">Transmembrane helix</keyword>
<protein>
    <submittedName>
        <fullName evidence="10">Peptidase A24B, FlaK domain-containing protein</fullName>
    </submittedName>
</protein>
<feature type="transmembrane region" description="Helical" evidence="7">
    <location>
        <begin position="95"/>
        <end position="111"/>
    </location>
</feature>
<dbReference type="Gene3D" id="6.10.250.3240">
    <property type="match status" value="1"/>
</dbReference>
<evidence type="ECO:0000256" key="3">
    <source>
        <dbReference type="ARBA" id="ARBA00022692"/>
    </source>
</evidence>
<dbReference type="InterPro" id="IPR052218">
    <property type="entry name" value="Preflagellin_Peptidase"/>
</dbReference>
<dbReference type="OrthoDB" id="19094at2157"/>
<evidence type="ECO:0000256" key="7">
    <source>
        <dbReference type="SAM" id="Phobius"/>
    </source>
</evidence>
<keyword evidence="5 7" id="KW-0472">Membrane</keyword>
<dbReference type="PATRIC" id="fig|1227455.4.peg.2453"/>
<dbReference type="GO" id="GO:0005886">
    <property type="term" value="C:plasma membrane"/>
    <property type="evidence" value="ECO:0007669"/>
    <property type="project" value="UniProtKB-SubCell"/>
</dbReference>
<keyword evidence="3 7" id="KW-0812">Transmembrane</keyword>
<feature type="transmembrane region" description="Helical" evidence="7">
    <location>
        <begin position="34"/>
        <end position="52"/>
    </location>
</feature>
<dbReference type="PANTHER" id="PTHR36506:SF1">
    <property type="entry name" value="PREFLAGELLIN PEPTIDASE"/>
    <property type="match status" value="1"/>
</dbReference>
<feature type="region of interest" description="Disordered" evidence="6">
    <location>
        <begin position="212"/>
        <end position="262"/>
    </location>
</feature>
<evidence type="ECO:0000259" key="9">
    <source>
        <dbReference type="Pfam" id="PF06847"/>
    </source>
</evidence>
<evidence type="ECO:0000259" key="8">
    <source>
        <dbReference type="Pfam" id="PF01478"/>
    </source>
</evidence>
<feature type="transmembrane region" description="Helical" evidence="7">
    <location>
        <begin position="117"/>
        <end position="143"/>
    </location>
</feature>
<name>M0MIG1_9EURY</name>
<dbReference type="EMBL" id="AOMD01000025">
    <property type="protein sequence ID" value="EMA44240.1"/>
    <property type="molecule type" value="Genomic_DNA"/>
</dbReference>
<evidence type="ECO:0000313" key="10">
    <source>
        <dbReference type="EMBL" id="EMA44240.1"/>
    </source>
</evidence>
<dbReference type="InterPro" id="IPR009655">
    <property type="entry name" value="Preflagellin_peptidase_C"/>
</dbReference>
<accession>M0MIG1</accession>
<evidence type="ECO:0000256" key="2">
    <source>
        <dbReference type="ARBA" id="ARBA00022475"/>
    </source>
</evidence>
<evidence type="ECO:0000256" key="4">
    <source>
        <dbReference type="ARBA" id="ARBA00022989"/>
    </source>
</evidence>
<dbReference type="STRING" id="1227455.C449_11958"/>
<feature type="transmembrane region" description="Helical" evidence="7">
    <location>
        <begin position="64"/>
        <end position="83"/>
    </location>
</feature>
<dbReference type="RefSeq" id="WP_006078252.1">
    <property type="nucleotide sequence ID" value="NZ_AOMD01000025.1"/>
</dbReference>
<comment type="subcellular location">
    <subcellularLocation>
        <location evidence="1">Cell membrane</location>
        <topology evidence="1">Multi-pass membrane protein</topology>
    </subcellularLocation>
</comment>
<evidence type="ECO:0000256" key="6">
    <source>
        <dbReference type="SAM" id="MobiDB-lite"/>
    </source>
</evidence>
<proteinExistence type="predicted"/>
<keyword evidence="2" id="KW-1003">Cell membrane</keyword>
<dbReference type="Pfam" id="PF01478">
    <property type="entry name" value="Peptidase_A24"/>
    <property type="match status" value="1"/>
</dbReference>
<evidence type="ECO:0000256" key="5">
    <source>
        <dbReference type="ARBA" id="ARBA00023136"/>
    </source>
</evidence>
<dbReference type="InParanoid" id="M0MIG1"/>
<gene>
    <name evidence="10" type="ORF">C449_11958</name>
</gene>
<sequence length="340" mass="35690">MNAPVDLLRLLALPVLGWAAHRDLRTRRVANRMWLPLVALGGALLAWEAWTIWQGGLATERRLFVVRVAVSVGVIAPVGYLFWWLGAFGGADAKALAAICLCFPTPASYLLPTAPSLVLPLTTASGAFAVTILTNAALVGAVYPLSLTVRNALAGRITTTMAVGRPISWEGVPATHGRLLGRANGLDSGLDLDALRMYLAWRNTSLAALRAAPAEGRDPESLPTEPNAPGDGRVDAATDGRPRHGDRRATGPAHDTAAADRENVQNPADPWGAAAFCDDVGDAYGATPTNLRAALDHLTTAESVWISPGIPFLVPLFGGLCLALVYGDLLYAGLAALGMI</sequence>
<dbReference type="GO" id="GO:0004190">
    <property type="term" value="F:aspartic-type endopeptidase activity"/>
    <property type="evidence" value="ECO:0007669"/>
    <property type="project" value="InterPro"/>
</dbReference>
<dbReference type="InterPro" id="IPR000045">
    <property type="entry name" value="Prepilin_IV_endopep_pep"/>
</dbReference>
<keyword evidence="11" id="KW-1185">Reference proteome</keyword>